<protein>
    <submittedName>
        <fullName evidence="1">Uncharacterized protein</fullName>
    </submittedName>
</protein>
<proteinExistence type="predicted"/>
<dbReference type="Proteomes" id="UP000661507">
    <property type="component" value="Unassembled WGS sequence"/>
</dbReference>
<evidence type="ECO:0000313" key="2">
    <source>
        <dbReference type="Proteomes" id="UP000661507"/>
    </source>
</evidence>
<reference evidence="1" key="1">
    <citation type="journal article" date="2014" name="Int. J. Syst. Evol. Microbiol.">
        <title>Complete genome sequence of Corynebacterium casei LMG S-19264T (=DSM 44701T), isolated from a smear-ripened cheese.</title>
        <authorList>
            <consortium name="US DOE Joint Genome Institute (JGI-PGF)"/>
            <person name="Walter F."/>
            <person name="Albersmeier A."/>
            <person name="Kalinowski J."/>
            <person name="Ruckert C."/>
        </authorList>
    </citation>
    <scope>NUCLEOTIDE SEQUENCE</scope>
    <source>
        <strain evidence="1">CGMCC 1.3617</strain>
    </source>
</reference>
<keyword evidence="2" id="KW-1185">Reference proteome</keyword>
<accession>A0A917KWM0</accession>
<comment type="caution">
    <text evidence="1">The sequence shown here is derived from an EMBL/GenBank/DDBJ whole genome shotgun (WGS) entry which is preliminary data.</text>
</comment>
<dbReference type="AlphaFoldDB" id="A0A917KWM0"/>
<gene>
    <name evidence="1" type="ORF">GCM10011320_42280</name>
</gene>
<name>A0A917KWM0_9PROT</name>
<dbReference type="EMBL" id="BMKW01000011">
    <property type="protein sequence ID" value="GGJ30315.1"/>
    <property type="molecule type" value="Genomic_DNA"/>
</dbReference>
<reference evidence="1" key="2">
    <citation type="submission" date="2020-09" db="EMBL/GenBank/DDBJ databases">
        <authorList>
            <person name="Sun Q."/>
            <person name="Zhou Y."/>
        </authorList>
    </citation>
    <scope>NUCLEOTIDE SEQUENCE</scope>
    <source>
        <strain evidence="1">CGMCC 1.3617</strain>
    </source>
</reference>
<evidence type="ECO:0000313" key="1">
    <source>
        <dbReference type="EMBL" id="GGJ30315.1"/>
    </source>
</evidence>
<organism evidence="1 2">
    <name type="scientific">Neoroseomonas lacus</name>
    <dbReference type="NCBI Taxonomy" id="287609"/>
    <lineage>
        <taxon>Bacteria</taxon>
        <taxon>Pseudomonadati</taxon>
        <taxon>Pseudomonadota</taxon>
        <taxon>Alphaproteobacteria</taxon>
        <taxon>Acetobacterales</taxon>
        <taxon>Acetobacteraceae</taxon>
        <taxon>Neoroseomonas</taxon>
    </lineage>
</organism>
<sequence length="81" mass="8801">MHDGGRLAHQPLRLARGPAGAIGAVLDRHRGVGALFVQRWLHLLALEHGGAVRRFRDHGQWLRDDLGQAGADPCPRKVATA</sequence>